<feature type="domain" description="CMP/dCMP-type deaminase" evidence="3">
    <location>
        <begin position="1"/>
        <end position="114"/>
    </location>
</feature>
<keyword evidence="1" id="KW-0479">Metal-binding</keyword>
<accession>A0ABY4E447</accession>
<dbReference type="PANTHER" id="PTHR11079:SF161">
    <property type="entry name" value="CMP_DCMP-TYPE DEAMINASE DOMAIN-CONTAINING PROTEIN"/>
    <property type="match status" value="1"/>
</dbReference>
<name>A0ABY4E447_9NEIS</name>
<sequence length="153" mass="17010">MNKEYMQQAISEAQAGIHAGHGGPFGCIIVKDGKVIGSGHNEVLKQRDPTCHGEVMAIRDACKNLGSHDLSGAELYTTAEPCPMCLGAILWANIEQVYYGCNIQDTDNIGFRDEVFYRVATPEGKSQLLHECARDDCLELFKEYTELDHKQLY</sequence>
<evidence type="ECO:0000256" key="1">
    <source>
        <dbReference type="ARBA" id="ARBA00022723"/>
    </source>
</evidence>
<protein>
    <submittedName>
        <fullName evidence="4">Nucleoside deaminase</fullName>
    </submittedName>
</protein>
<dbReference type="Proteomes" id="UP000832011">
    <property type="component" value="Chromosome"/>
</dbReference>
<dbReference type="SUPFAM" id="SSF53927">
    <property type="entry name" value="Cytidine deaminase-like"/>
    <property type="match status" value="1"/>
</dbReference>
<dbReference type="PANTHER" id="PTHR11079">
    <property type="entry name" value="CYTOSINE DEAMINASE FAMILY MEMBER"/>
    <property type="match status" value="1"/>
</dbReference>
<dbReference type="Pfam" id="PF00383">
    <property type="entry name" value="dCMP_cyt_deam_1"/>
    <property type="match status" value="1"/>
</dbReference>
<dbReference type="Gene3D" id="3.40.140.10">
    <property type="entry name" value="Cytidine Deaminase, domain 2"/>
    <property type="match status" value="1"/>
</dbReference>
<keyword evidence="5" id="KW-1185">Reference proteome</keyword>
<proteinExistence type="predicted"/>
<dbReference type="PROSITE" id="PS51747">
    <property type="entry name" value="CYT_DCMP_DEAMINASES_2"/>
    <property type="match status" value="1"/>
</dbReference>
<dbReference type="CDD" id="cd01285">
    <property type="entry name" value="nucleoside_deaminase"/>
    <property type="match status" value="1"/>
</dbReference>
<evidence type="ECO:0000313" key="4">
    <source>
        <dbReference type="EMBL" id="UOO90550.1"/>
    </source>
</evidence>
<organism evidence="4 5">
    <name type="scientific">Vitreoscilla massiliensis</name>
    <dbReference type="NCBI Taxonomy" id="1689272"/>
    <lineage>
        <taxon>Bacteria</taxon>
        <taxon>Pseudomonadati</taxon>
        <taxon>Pseudomonadota</taxon>
        <taxon>Betaproteobacteria</taxon>
        <taxon>Neisseriales</taxon>
        <taxon>Neisseriaceae</taxon>
        <taxon>Vitreoscilla</taxon>
    </lineage>
</organism>
<evidence type="ECO:0000256" key="2">
    <source>
        <dbReference type="ARBA" id="ARBA00022833"/>
    </source>
</evidence>
<gene>
    <name evidence="4" type="ORF">LVJ82_06135</name>
</gene>
<dbReference type="InterPro" id="IPR002125">
    <property type="entry name" value="CMP_dCMP_dom"/>
</dbReference>
<dbReference type="InterPro" id="IPR016193">
    <property type="entry name" value="Cytidine_deaminase-like"/>
</dbReference>
<dbReference type="EMBL" id="CP091511">
    <property type="protein sequence ID" value="UOO90550.1"/>
    <property type="molecule type" value="Genomic_DNA"/>
</dbReference>
<reference evidence="4 5" key="1">
    <citation type="journal article" date="2022" name="Res Sq">
        <title>Evolution of multicellular longitudinally dividing oral cavity symbionts (Neisseriaceae).</title>
        <authorList>
            <person name="Nyongesa S."/>
            <person name="Weber P."/>
            <person name="Bernet E."/>
            <person name="Pullido F."/>
            <person name="Nieckarz M."/>
            <person name="Delaby M."/>
            <person name="Nieves C."/>
            <person name="Viehboeck T."/>
            <person name="Krause N."/>
            <person name="Rivera-Millot A."/>
            <person name="Nakamura A."/>
            <person name="Vischer N."/>
            <person name="VanNieuwenhze M."/>
            <person name="Brun Y."/>
            <person name="Cava F."/>
            <person name="Bulgheresi S."/>
            <person name="Veyrier F."/>
        </authorList>
    </citation>
    <scope>NUCLEOTIDE SEQUENCE [LARGE SCALE GENOMIC DNA]</scope>
    <source>
        <strain evidence="4 5">SN4</strain>
    </source>
</reference>
<dbReference type="InterPro" id="IPR016192">
    <property type="entry name" value="APOBEC/CMP_deaminase_Zn-bd"/>
</dbReference>
<dbReference type="RefSeq" id="WP_234332980.1">
    <property type="nucleotide sequence ID" value="NZ_CABKVG010000005.1"/>
</dbReference>
<dbReference type="PROSITE" id="PS00903">
    <property type="entry name" value="CYT_DCMP_DEAMINASES_1"/>
    <property type="match status" value="1"/>
</dbReference>
<keyword evidence="2" id="KW-0862">Zinc</keyword>
<evidence type="ECO:0000259" key="3">
    <source>
        <dbReference type="PROSITE" id="PS51747"/>
    </source>
</evidence>
<evidence type="ECO:0000313" key="5">
    <source>
        <dbReference type="Proteomes" id="UP000832011"/>
    </source>
</evidence>